<accession>A0A4R4X4K7</accession>
<reference evidence="1 2" key="1">
    <citation type="submission" date="2019-02" db="EMBL/GenBank/DDBJ databases">
        <title>Draft genome sequences of novel Actinobacteria.</title>
        <authorList>
            <person name="Sahin N."/>
            <person name="Ay H."/>
            <person name="Saygin H."/>
        </authorList>
    </citation>
    <scope>NUCLEOTIDE SEQUENCE [LARGE SCALE GENOMIC DNA]</scope>
    <source>
        <strain evidence="1 2">16K104</strain>
    </source>
</reference>
<dbReference type="AlphaFoldDB" id="A0A4R4X4K7"/>
<sequence>MVLPGSIDRIDGPAAVAVMAAGFTPKPCRTVQLEDASRTQVSTRPTLGRAEAVLSVAALVVVAATGESLAA</sequence>
<dbReference type="EMBL" id="SMKR01000057">
    <property type="protein sequence ID" value="TDD25243.1"/>
    <property type="molecule type" value="Genomic_DNA"/>
</dbReference>
<gene>
    <name evidence="1" type="ORF">E1218_15160</name>
</gene>
<comment type="caution">
    <text evidence="1">The sequence shown here is derived from an EMBL/GenBank/DDBJ whole genome shotgun (WGS) entry which is preliminary data.</text>
</comment>
<dbReference type="OrthoDB" id="9885763at2"/>
<proteinExistence type="predicted"/>
<dbReference type="Proteomes" id="UP000295172">
    <property type="component" value="Unassembled WGS sequence"/>
</dbReference>
<name>A0A4R4X4K7_9ACTN</name>
<evidence type="ECO:0000313" key="1">
    <source>
        <dbReference type="EMBL" id="TDD25243.1"/>
    </source>
</evidence>
<keyword evidence="2" id="KW-1185">Reference proteome</keyword>
<organism evidence="1 2">
    <name type="scientific">Kribbella turkmenica</name>
    <dbReference type="NCBI Taxonomy" id="2530375"/>
    <lineage>
        <taxon>Bacteria</taxon>
        <taxon>Bacillati</taxon>
        <taxon>Actinomycetota</taxon>
        <taxon>Actinomycetes</taxon>
        <taxon>Propionibacteriales</taxon>
        <taxon>Kribbellaceae</taxon>
        <taxon>Kribbella</taxon>
    </lineage>
</organism>
<protein>
    <submittedName>
        <fullName evidence="1">Uncharacterized protein</fullName>
    </submittedName>
</protein>
<evidence type="ECO:0000313" key="2">
    <source>
        <dbReference type="Proteomes" id="UP000295172"/>
    </source>
</evidence>